<comment type="similarity">
    <text evidence="1 8">Belongs to the peptidase M8 family.</text>
</comment>
<dbReference type="InterPro" id="IPR001577">
    <property type="entry name" value="Peptidase_M8"/>
</dbReference>
<evidence type="ECO:0000256" key="8">
    <source>
        <dbReference type="RuleBase" id="RU366077"/>
    </source>
</evidence>
<dbReference type="GO" id="GO:0005737">
    <property type="term" value="C:cytoplasm"/>
    <property type="evidence" value="ECO:0007669"/>
    <property type="project" value="TreeGrafter"/>
</dbReference>
<proteinExistence type="inferred from homology"/>
<keyword evidence="4 8" id="KW-0378">Hydrolase</keyword>
<evidence type="ECO:0000313" key="10">
    <source>
        <dbReference type="WBParaSite" id="ACAC_0000811801-mRNA-1"/>
    </source>
</evidence>
<reference evidence="9" key="1">
    <citation type="submission" date="2012-09" db="EMBL/GenBank/DDBJ databases">
        <authorList>
            <person name="Martin A.A."/>
        </authorList>
    </citation>
    <scope>NUCLEOTIDE SEQUENCE</scope>
</reference>
<evidence type="ECO:0000256" key="4">
    <source>
        <dbReference type="ARBA" id="ARBA00022801"/>
    </source>
</evidence>
<sequence length="214" mass="24442">MQFLLIVQTLVTTVCCAQYAPLSITVVRPAELDSFSKGIEAEDHESHEVKLGFEKGFLLQTRGLILLIEKEARKHFGCSSLVGIEADSADKIHLNEYIFANELMTPFLSNVSNRFSYISAAILEETYFGERPWYRVNRSAIREEHESLWYGRGWGCTFAERSCFDFIADRTRQVNISPTLAVLVSVQLVHLQLELACRTFLQTTSLYSYYIAFC</sequence>
<dbReference type="WBParaSite" id="ACAC_0000811801-mRNA-1">
    <property type="protein sequence ID" value="ACAC_0000811801-mRNA-1"/>
    <property type="gene ID" value="ACAC_0000811801"/>
</dbReference>
<dbReference type="GO" id="GO:0046872">
    <property type="term" value="F:metal ion binding"/>
    <property type="evidence" value="ECO:0007669"/>
    <property type="project" value="UniProtKB-KW"/>
</dbReference>
<evidence type="ECO:0000256" key="3">
    <source>
        <dbReference type="ARBA" id="ARBA00022723"/>
    </source>
</evidence>
<dbReference type="Gene3D" id="3.90.132.10">
    <property type="entry name" value="Leishmanolysin , domain 2"/>
    <property type="match status" value="1"/>
</dbReference>
<dbReference type="GO" id="GO:0004222">
    <property type="term" value="F:metalloendopeptidase activity"/>
    <property type="evidence" value="ECO:0007669"/>
    <property type="project" value="UniProtKB-UniRule"/>
</dbReference>
<keyword evidence="8" id="KW-0732">Signal</keyword>
<keyword evidence="9" id="KW-1185">Reference proteome</keyword>
<feature type="chain" id="PRO_5023968701" description="Leishmanolysin-like peptidase" evidence="8">
    <location>
        <begin position="17"/>
        <end position="214"/>
    </location>
</feature>
<evidence type="ECO:0000256" key="6">
    <source>
        <dbReference type="ARBA" id="ARBA00023049"/>
    </source>
</evidence>
<organism evidence="9 10">
    <name type="scientific">Angiostrongylus cantonensis</name>
    <name type="common">Rat lungworm</name>
    <dbReference type="NCBI Taxonomy" id="6313"/>
    <lineage>
        <taxon>Eukaryota</taxon>
        <taxon>Metazoa</taxon>
        <taxon>Ecdysozoa</taxon>
        <taxon>Nematoda</taxon>
        <taxon>Chromadorea</taxon>
        <taxon>Rhabditida</taxon>
        <taxon>Rhabditina</taxon>
        <taxon>Rhabditomorpha</taxon>
        <taxon>Strongyloidea</taxon>
        <taxon>Metastrongylidae</taxon>
        <taxon>Angiostrongylus</taxon>
    </lineage>
</organism>
<keyword evidence="2 8" id="KW-0645">Protease</keyword>
<dbReference type="PANTHER" id="PTHR10942:SF44">
    <property type="entry name" value="LEISHMANOLYSIN-LIKE PEPTIDASE"/>
    <property type="match status" value="1"/>
</dbReference>
<dbReference type="AlphaFoldDB" id="A0A158P9D6"/>
<name>A0A158P9D6_ANGCA</name>
<keyword evidence="3 7" id="KW-0479">Metal-binding</keyword>
<evidence type="ECO:0000256" key="2">
    <source>
        <dbReference type="ARBA" id="ARBA00022670"/>
    </source>
</evidence>
<dbReference type="SUPFAM" id="SSF55486">
    <property type="entry name" value="Metalloproteases ('zincins'), catalytic domain"/>
    <property type="match status" value="1"/>
</dbReference>
<dbReference type="GO" id="GO:0006508">
    <property type="term" value="P:proteolysis"/>
    <property type="evidence" value="ECO:0007669"/>
    <property type="project" value="UniProtKB-KW"/>
</dbReference>
<dbReference type="EC" id="3.4.24.-" evidence="8"/>
<keyword evidence="5 7" id="KW-0862">Zinc</keyword>
<accession>A0A158P9D6</accession>
<dbReference type="GO" id="GO:0007155">
    <property type="term" value="P:cell adhesion"/>
    <property type="evidence" value="ECO:0007669"/>
    <property type="project" value="InterPro"/>
</dbReference>
<evidence type="ECO:0000313" key="9">
    <source>
        <dbReference type="Proteomes" id="UP000035642"/>
    </source>
</evidence>
<comment type="cofactor">
    <cofactor evidence="7 8">
        <name>Zn(2+)</name>
        <dbReference type="ChEBI" id="CHEBI:29105"/>
    </cofactor>
    <text evidence="7 8">Binds 1 zinc ion per subunit.</text>
</comment>
<evidence type="ECO:0000256" key="1">
    <source>
        <dbReference type="ARBA" id="ARBA00005860"/>
    </source>
</evidence>
<reference evidence="10" key="2">
    <citation type="submission" date="2016-04" db="UniProtKB">
        <authorList>
            <consortium name="WormBaseParasite"/>
        </authorList>
    </citation>
    <scope>IDENTIFICATION</scope>
</reference>
<keyword evidence="6 7" id="KW-0482">Metalloprotease</keyword>
<feature type="binding site" evidence="7">
    <location>
        <position position="93"/>
    </location>
    <ligand>
        <name>Zn(2+)</name>
        <dbReference type="ChEBI" id="CHEBI:29105"/>
        <note>catalytic</note>
    </ligand>
</feature>
<dbReference type="Pfam" id="PF01457">
    <property type="entry name" value="Peptidase_M8"/>
    <property type="match status" value="1"/>
</dbReference>
<evidence type="ECO:0000256" key="7">
    <source>
        <dbReference type="PIRSR" id="PIRSR601577-2"/>
    </source>
</evidence>
<dbReference type="GO" id="GO:0016020">
    <property type="term" value="C:membrane"/>
    <property type="evidence" value="ECO:0007669"/>
    <property type="project" value="InterPro"/>
</dbReference>
<dbReference type="Proteomes" id="UP000035642">
    <property type="component" value="Unassembled WGS sequence"/>
</dbReference>
<protein>
    <recommendedName>
        <fullName evidence="8">Leishmanolysin-like peptidase</fullName>
        <ecNumber evidence="8">3.4.24.-</ecNumber>
    </recommendedName>
</protein>
<evidence type="ECO:0000256" key="5">
    <source>
        <dbReference type="ARBA" id="ARBA00022833"/>
    </source>
</evidence>
<feature type="signal peptide" evidence="8">
    <location>
        <begin position="1"/>
        <end position="16"/>
    </location>
</feature>
<dbReference type="PANTHER" id="PTHR10942">
    <property type="entry name" value="LEISHMANOLYSIN-LIKE PEPTIDASE"/>
    <property type="match status" value="1"/>
</dbReference>